<keyword evidence="1" id="KW-1133">Transmembrane helix</keyword>
<sequence>MPFNIITGLIIFFILTNITGIIMMVSDKRRAGKGAWRISENTLLFTAFSGGALGMLIISKMIRHKTRKLKFKIGLPAIFVLQLIIFTALYILLD</sequence>
<keyword evidence="1" id="KW-0812">Transmembrane</keyword>
<dbReference type="STRING" id="1601833.SAMN05518684_10538"/>
<dbReference type="EMBL" id="FOGT01000005">
    <property type="protein sequence ID" value="SER90171.1"/>
    <property type="molecule type" value="Genomic_DNA"/>
</dbReference>
<evidence type="ECO:0000313" key="3">
    <source>
        <dbReference type="Proteomes" id="UP000198571"/>
    </source>
</evidence>
<proteinExistence type="predicted"/>
<dbReference type="AlphaFoldDB" id="A0A1H9SZ58"/>
<dbReference type="InterPro" id="IPR012156">
    <property type="entry name" value="Cold_shock_CspA"/>
</dbReference>
<feature type="transmembrane region" description="Helical" evidence="1">
    <location>
        <begin position="74"/>
        <end position="93"/>
    </location>
</feature>
<keyword evidence="3" id="KW-1185">Reference proteome</keyword>
<dbReference type="RefSeq" id="WP_245732989.1">
    <property type="nucleotide sequence ID" value="NZ_FOGT01000005.1"/>
</dbReference>
<gene>
    <name evidence="2" type="ORF">SAMN05518684_10538</name>
</gene>
<dbReference type="PIRSF" id="PIRSF002599">
    <property type="entry name" value="Cold_shock_A"/>
    <property type="match status" value="1"/>
</dbReference>
<reference evidence="3" key="1">
    <citation type="submission" date="2016-10" db="EMBL/GenBank/DDBJ databases">
        <authorList>
            <person name="Varghese N."/>
            <person name="Submissions S."/>
        </authorList>
    </citation>
    <scope>NUCLEOTIDE SEQUENCE [LARGE SCALE GENOMIC DNA]</scope>
    <source>
        <strain evidence="3">S9</strain>
    </source>
</reference>
<dbReference type="Pfam" id="PF06961">
    <property type="entry name" value="DUF1294"/>
    <property type="match status" value="1"/>
</dbReference>
<feature type="transmembrane region" description="Helical" evidence="1">
    <location>
        <begin position="43"/>
        <end position="62"/>
    </location>
</feature>
<accession>A0A1H9SZ58</accession>
<evidence type="ECO:0000256" key="1">
    <source>
        <dbReference type="SAM" id="Phobius"/>
    </source>
</evidence>
<organism evidence="2 3">
    <name type="scientific">Salipaludibacillus aurantiacus</name>
    <dbReference type="NCBI Taxonomy" id="1601833"/>
    <lineage>
        <taxon>Bacteria</taxon>
        <taxon>Bacillati</taxon>
        <taxon>Bacillota</taxon>
        <taxon>Bacilli</taxon>
        <taxon>Bacillales</taxon>
        <taxon>Bacillaceae</taxon>
    </lineage>
</organism>
<protein>
    <submittedName>
        <fullName evidence="2">Uncharacterized membrane protein YsdA, DUF1294 family</fullName>
    </submittedName>
</protein>
<feature type="transmembrane region" description="Helical" evidence="1">
    <location>
        <begin position="5"/>
        <end position="23"/>
    </location>
</feature>
<evidence type="ECO:0000313" key="2">
    <source>
        <dbReference type="EMBL" id="SER90171.1"/>
    </source>
</evidence>
<keyword evidence="1" id="KW-0472">Membrane</keyword>
<dbReference type="InterPro" id="IPR010718">
    <property type="entry name" value="DUF1294"/>
</dbReference>
<dbReference type="GO" id="GO:0003676">
    <property type="term" value="F:nucleic acid binding"/>
    <property type="evidence" value="ECO:0007669"/>
    <property type="project" value="InterPro"/>
</dbReference>
<name>A0A1H9SZ58_9BACI</name>
<dbReference type="Proteomes" id="UP000198571">
    <property type="component" value="Unassembled WGS sequence"/>
</dbReference>